<name>A0AAE3LHD4_9FIRM</name>
<dbReference type="EC" id="3.5.4.2" evidence="2"/>
<evidence type="ECO:0000259" key="5">
    <source>
        <dbReference type="Pfam" id="PF01979"/>
    </source>
</evidence>
<evidence type="ECO:0000313" key="8">
    <source>
        <dbReference type="Proteomes" id="UP001208131"/>
    </source>
</evidence>
<protein>
    <recommendedName>
        <fullName evidence="2">adenine deaminase</fullName>
        <ecNumber evidence="2">3.5.4.2</ecNumber>
    </recommendedName>
</protein>
<comment type="catalytic activity">
    <reaction evidence="4">
        <text>adenine + H2O + H(+) = hypoxanthine + NH4(+)</text>
        <dbReference type="Rhea" id="RHEA:23688"/>
        <dbReference type="ChEBI" id="CHEBI:15377"/>
        <dbReference type="ChEBI" id="CHEBI:15378"/>
        <dbReference type="ChEBI" id="CHEBI:16708"/>
        <dbReference type="ChEBI" id="CHEBI:17368"/>
        <dbReference type="ChEBI" id="CHEBI:28938"/>
        <dbReference type="EC" id="3.5.4.2"/>
    </reaction>
</comment>
<dbReference type="InterPro" id="IPR011059">
    <property type="entry name" value="Metal-dep_hydrolase_composite"/>
</dbReference>
<dbReference type="RefSeq" id="WP_267300829.1">
    <property type="nucleotide sequence ID" value="NZ_JAOQJZ010000005.1"/>
</dbReference>
<evidence type="ECO:0000256" key="2">
    <source>
        <dbReference type="ARBA" id="ARBA00012782"/>
    </source>
</evidence>
<dbReference type="InterPro" id="IPR006680">
    <property type="entry name" value="Amidohydro-rel"/>
</dbReference>
<dbReference type="AlphaFoldDB" id="A0AAE3LHD4"/>
<evidence type="ECO:0000256" key="4">
    <source>
        <dbReference type="ARBA" id="ARBA00047720"/>
    </source>
</evidence>
<dbReference type="Pfam" id="PF01979">
    <property type="entry name" value="Amidohydro_1"/>
    <property type="match status" value="1"/>
</dbReference>
<feature type="domain" description="Adenine deaminase C-terminal" evidence="6">
    <location>
        <begin position="404"/>
        <end position="570"/>
    </location>
</feature>
<gene>
    <name evidence="7" type="ORF">OCV57_06165</name>
</gene>
<dbReference type="SUPFAM" id="SSF51556">
    <property type="entry name" value="Metallo-dependent hydrolases"/>
    <property type="match status" value="1"/>
</dbReference>
<evidence type="ECO:0000256" key="3">
    <source>
        <dbReference type="ARBA" id="ARBA00022801"/>
    </source>
</evidence>
<accession>A0AAE3LHD4</accession>
<comment type="similarity">
    <text evidence="1">Belongs to the metallo-dependent hydrolases superfamily. Adenine deaminase family.</text>
</comment>
<dbReference type="GO" id="GO:0000034">
    <property type="term" value="F:adenine deaminase activity"/>
    <property type="evidence" value="ECO:0007669"/>
    <property type="project" value="UniProtKB-EC"/>
</dbReference>
<comment type="caution">
    <text evidence="7">The sequence shown here is derived from an EMBL/GenBank/DDBJ whole genome shotgun (WGS) entry which is preliminary data.</text>
</comment>
<organism evidence="7 8">
    <name type="scientific">Hominimerdicola aceti</name>
    <dbReference type="NCBI Taxonomy" id="2981726"/>
    <lineage>
        <taxon>Bacteria</taxon>
        <taxon>Bacillati</taxon>
        <taxon>Bacillota</taxon>
        <taxon>Clostridia</taxon>
        <taxon>Eubacteriales</taxon>
        <taxon>Oscillospiraceae</taxon>
        <taxon>Hominimerdicola</taxon>
    </lineage>
</organism>
<dbReference type="PANTHER" id="PTHR11113:SF2">
    <property type="entry name" value="ADENINE DEAMINASE"/>
    <property type="match status" value="1"/>
</dbReference>
<keyword evidence="3" id="KW-0378">Hydrolase</keyword>
<keyword evidence="8" id="KW-1185">Reference proteome</keyword>
<evidence type="ECO:0000256" key="1">
    <source>
        <dbReference type="ARBA" id="ARBA00006773"/>
    </source>
</evidence>
<dbReference type="PANTHER" id="PTHR11113">
    <property type="entry name" value="N-ACETYLGLUCOSAMINE-6-PHOSPHATE DEACETYLASE"/>
    <property type="match status" value="1"/>
</dbReference>
<dbReference type="SUPFAM" id="SSF51338">
    <property type="entry name" value="Composite domain of metallo-dependent hydrolases"/>
    <property type="match status" value="1"/>
</dbReference>
<dbReference type="Gene3D" id="3.20.20.140">
    <property type="entry name" value="Metal-dependent hydrolases"/>
    <property type="match status" value="1"/>
</dbReference>
<dbReference type="Gene3D" id="2.30.40.10">
    <property type="entry name" value="Urease, subunit C, domain 1"/>
    <property type="match status" value="1"/>
</dbReference>
<dbReference type="InterPro" id="IPR026912">
    <property type="entry name" value="Adenine_deam_C"/>
</dbReference>
<dbReference type="Pfam" id="PF13382">
    <property type="entry name" value="Adenine_deam_C"/>
    <property type="match status" value="1"/>
</dbReference>
<feature type="domain" description="Amidohydrolase-related" evidence="5">
    <location>
        <begin position="72"/>
        <end position="346"/>
    </location>
</feature>
<dbReference type="Proteomes" id="UP001208131">
    <property type="component" value="Unassembled WGS sequence"/>
</dbReference>
<evidence type="ECO:0000313" key="7">
    <source>
        <dbReference type="EMBL" id="MCU6705509.1"/>
    </source>
</evidence>
<proteinExistence type="inferred from homology"/>
<sequence length="584" mass="62871">MNDRQLKELILAAKGKLPFDIYFYNARIVDVYRERIIDSGSVGIKNGIIAAVCPDFEPRATEFIDCRGMYFAPSFIDAHMHVESSKLTPFAYCEGAVPHGTGCVFFDPMQMSNTLGLKGIKAISEMLGKMPIESFLQLSSQYLSTLKTQDDITNVIKECRAKTVGEISGAVVGNEEIIKLLGAAKRAGVKVNGHCPSMGFRDVQQAACAGLCDDHECESISDLEQRLACGMAVLVREGTIEPNCRTLCQGIVKNHIPTDDIMFCTDDKSAEDIKENGCIDKALRIAVKCGISPVSAIKMATLNVARHYGVDDIIGSVAPSKKANFLLMDSLENVTVKKVYHQGRLVAENGEFLCGHEFDITRYPELKNTVILPRGLDSHSFEIKAGFERGYVTANAIEMPEGGIVTRLVKGRLEVSNGIVCGDTKANILPIFVVERFGRSGEIGSGFIKGLGIKRGAVAASFAQESNNVVVSGVDPADMLCAVKAVEANGGGAAMAIDGKVAGLYSLPVAGILSGENITGEIKAQKAFREALALTGGNIQRMTAVLTVSLCQTIPEVGLTEKGLFDVNQQRYIPTFTGGEEFEE</sequence>
<evidence type="ECO:0000259" key="6">
    <source>
        <dbReference type="Pfam" id="PF13382"/>
    </source>
</evidence>
<reference evidence="7 8" key="1">
    <citation type="journal article" date="2021" name="ISME Commun">
        <title>Automated analysis of genomic sequences facilitates high-throughput and comprehensive description of bacteria.</title>
        <authorList>
            <person name="Hitch T.C.A."/>
        </authorList>
    </citation>
    <scope>NUCLEOTIDE SEQUENCE [LARGE SCALE GENOMIC DNA]</scope>
    <source>
        <strain evidence="7 8">Sanger_31</strain>
    </source>
</reference>
<dbReference type="InterPro" id="IPR032466">
    <property type="entry name" value="Metal_Hydrolase"/>
</dbReference>
<dbReference type="EMBL" id="JAOQJZ010000005">
    <property type="protein sequence ID" value="MCU6705509.1"/>
    <property type="molecule type" value="Genomic_DNA"/>
</dbReference>